<evidence type="ECO:0000259" key="10">
    <source>
        <dbReference type="PROSITE" id="PS50113"/>
    </source>
</evidence>
<proteinExistence type="predicted"/>
<evidence type="ECO:0000256" key="2">
    <source>
        <dbReference type="ARBA" id="ARBA00012438"/>
    </source>
</evidence>
<dbReference type="NCBIfam" id="TIGR00229">
    <property type="entry name" value="sensory_box"/>
    <property type="match status" value="2"/>
</dbReference>
<keyword evidence="6" id="KW-1133">Transmembrane helix</keyword>
<dbReference type="Gene3D" id="3.30.450.20">
    <property type="entry name" value="PAS domain"/>
    <property type="match status" value="3"/>
</dbReference>
<dbReference type="InterPro" id="IPR005467">
    <property type="entry name" value="His_kinase_dom"/>
</dbReference>
<feature type="domain" description="Histidine kinase" evidence="7">
    <location>
        <begin position="727"/>
        <end position="948"/>
    </location>
</feature>
<keyword evidence="6" id="KW-0472">Membrane</keyword>
<dbReference type="SMART" id="SM00387">
    <property type="entry name" value="HATPase_c"/>
    <property type="match status" value="1"/>
</dbReference>
<dbReference type="RefSeq" id="WP_249249220.1">
    <property type="nucleotide sequence ID" value="NZ_JAKIKT010000004.1"/>
</dbReference>
<dbReference type="Gene3D" id="3.40.50.2300">
    <property type="match status" value="2"/>
</dbReference>
<dbReference type="InterPro" id="IPR013656">
    <property type="entry name" value="PAS_4"/>
</dbReference>
<dbReference type="PROSITE" id="PS50110">
    <property type="entry name" value="RESPONSE_REGULATORY"/>
    <property type="match status" value="2"/>
</dbReference>
<feature type="domain" description="PAC" evidence="10">
    <location>
        <begin position="524"/>
        <end position="579"/>
    </location>
</feature>
<keyword evidence="3 5" id="KW-0597">Phosphoprotein</keyword>
<dbReference type="InterPro" id="IPR036890">
    <property type="entry name" value="HATPase_C_sf"/>
</dbReference>
<evidence type="ECO:0000256" key="3">
    <source>
        <dbReference type="ARBA" id="ARBA00022553"/>
    </source>
</evidence>
<dbReference type="PROSITE" id="PS50112">
    <property type="entry name" value="PAS"/>
    <property type="match status" value="2"/>
</dbReference>
<dbReference type="EC" id="2.7.13.3" evidence="2"/>
<dbReference type="Gene3D" id="1.10.287.130">
    <property type="match status" value="1"/>
</dbReference>
<dbReference type="Proteomes" id="UP001202831">
    <property type="component" value="Unassembled WGS sequence"/>
</dbReference>
<dbReference type="PANTHER" id="PTHR45339">
    <property type="entry name" value="HYBRID SIGNAL TRANSDUCTION HISTIDINE KINASE J"/>
    <property type="match status" value="1"/>
</dbReference>
<sequence length="1246" mass="141829">MKSREQDFQLKSPILKNYNRAVFYTYIGVIVLALLTAWIDFDRSRDQNAVQRKEEVSRHVMQIDLLLEAGIRAVKSLRNVAVDHLRLGEMVRQNSLPKYEKFNESGQYFTLEPSFAQSGKPFTNMGRITGTGSLDGRSQKFYQELEMLFELSLSFPVAMEAVPKASAIYYISKRRMMSYYPWPKDEQRFREELLNKKQFQLATPAMNPQRSVFWSEAYVDSAKGLVTTLGVPVYLQDEFIGSINLDMTLASLTKQIRMYFKMPGTVILLDQNNNILSHSDHDDSSVSRVYHLSQRLPAALHSLSEHELFEASQGIVRNGYYIHSVALQNAPWRLLYIQSEDELNKSSWEKLEKNFLLVVIALSVLVTIVHWQTRRSFVTPASKLLAHLEGCSIAPRKPPQTITPGWEPWFHLISRIFEENQQYTMHLSEQNKRLDKLVARRTERLKETTERREREYALLRSLLDSIPEAIVFKDKDGRYLGCNKSAERMLGYTESEIIGLSAYELAAPGQAERIRAEDEQVLRERLPLKYQEKVELAGKPVLLDAMKMPFYNRRGELLGLISVWRDVTREYESAEQLRLSEQRYHLAMDAVEDGLWDWYLDSEQIICNPSYYSMLGYRPNEFPALLSTIDGLMHPDDRQRVEEYREQYLSNPVDGYEIEYRLKGKNGQYHWILSRGRVVEFTADNKPRRMVGTHKDITRQKLNEGALLEAKQDAELANLYKSEFLANMSHEIRTPMNAIIGMLQLAGRTSLTAQQKDYLDKASFSAQSLLRIINDILDFSKIEAGKLELEKVEFPLDKVLDHALDLNVIRAQEQGVELLLYAPVTAGLMLKGDPLRLGQVLINLLSNAVKFTQQGEVELGCEDLGERDNRITLKFWVRDTGIGISKEQQEKLFDAFSQADGSTTRKYGGTGLGLSISRHLVTMMGGQMQVTSEPGKGSTFSFTISMALAEESKPAEFIVPEPISRLRTLVVDDNPSALQIYSTLLRDFHFDVSTAASGKEALYKLQQAPVDLVLLDWMMPEMDGLQVIDEIDGLIATGKLEKRPVIIMMTAYSAEPLQEQIDSNKVFALLQKPFKSSTLYDEIMAAFEKETDDEVIELTPESVAIEEPEEAVAEASEHKGLVLLVEDNFINQQVASELLKSGGYEVVLAGNGQESLDMVDSQPFDAVLMDIQMPVMDGLTAAQELRKRFTTEQLPIIAMTAHAMSGDRDKSLAAGMNAHITKPIELMELFDTLEQWVSYKRKHQSA</sequence>
<evidence type="ECO:0000313" key="12">
    <source>
        <dbReference type="Proteomes" id="UP001202831"/>
    </source>
</evidence>
<keyword evidence="4" id="KW-0902">Two-component regulatory system</keyword>
<dbReference type="InterPro" id="IPR036097">
    <property type="entry name" value="HisK_dim/P_sf"/>
</dbReference>
<dbReference type="Gene3D" id="3.30.565.10">
    <property type="entry name" value="Histidine kinase-like ATPase, C-terminal domain"/>
    <property type="match status" value="1"/>
</dbReference>
<feature type="domain" description="PAS" evidence="9">
    <location>
        <begin position="580"/>
        <end position="652"/>
    </location>
</feature>
<dbReference type="InterPro" id="IPR035965">
    <property type="entry name" value="PAS-like_dom_sf"/>
</dbReference>
<evidence type="ECO:0000256" key="4">
    <source>
        <dbReference type="ARBA" id="ARBA00023012"/>
    </source>
</evidence>
<dbReference type="Pfam" id="PF00072">
    <property type="entry name" value="Response_reg"/>
    <property type="match status" value="2"/>
</dbReference>
<evidence type="ECO:0000259" key="9">
    <source>
        <dbReference type="PROSITE" id="PS50112"/>
    </source>
</evidence>
<dbReference type="InterPro" id="IPR001789">
    <property type="entry name" value="Sig_transdc_resp-reg_receiver"/>
</dbReference>
<feature type="domain" description="PAC" evidence="10">
    <location>
        <begin position="656"/>
        <end position="709"/>
    </location>
</feature>
<dbReference type="SUPFAM" id="SSF55874">
    <property type="entry name" value="ATPase domain of HSP90 chaperone/DNA topoisomerase II/histidine kinase"/>
    <property type="match status" value="1"/>
</dbReference>
<dbReference type="InterPro" id="IPR011006">
    <property type="entry name" value="CheY-like_superfamily"/>
</dbReference>
<name>A0ABT0N7U2_9GAMM</name>
<evidence type="ECO:0000256" key="5">
    <source>
        <dbReference type="PROSITE-ProRule" id="PRU00169"/>
    </source>
</evidence>
<accession>A0ABT0N7U2</accession>
<dbReference type="CDD" id="cd16922">
    <property type="entry name" value="HATPase_EvgS-ArcB-TorS-like"/>
    <property type="match status" value="1"/>
</dbReference>
<dbReference type="InterPro" id="IPR000014">
    <property type="entry name" value="PAS"/>
</dbReference>
<feature type="modified residue" description="4-aspartylphosphate" evidence="5">
    <location>
        <position position="1016"/>
    </location>
</feature>
<evidence type="ECO:0000256" key="6">
    <source>
        <dbReference type="SAM" id="Phobius"/>
    </source>
</evidence>
<comment type="catalytic activity">
    <reaction evidence="1">
        <text>ATP + protein L-histidine = ADP + protein N-phospho-L-histidine.</text>
        <dbReference type="EC" id="2.7.13.3"/>
    </reaction>
</comment>
<dbReference type="SMART" id="SM00091">
    <property type="entry name" value="PAS"/>
    <property type="match status" value="2"/>
</dbReference>
<feature type="domain" description="PAS" evidence="9">
    <location>
        <begin position="455"/>
        <end position="525"/>
    </location>
</feature>
<gene>
    <name evidence="11" type="ORF">L2725_12225</name>
</gene>
<reference evidence="11 12" key="1">
    <citation type="submission" date="2022-01" db="EMBL/GenBank/DDBJ databases">
        <title>Whole genome-based taxonomy of the Shewanellaceae.</title>
        <authorList>
            <person name="Martin-Rodriguez A.J."/>
        </authorList>
    </citation>
    <scope>NUCLEOTIDE SEQUENCE [LARGE SCALE GENOMIC DNA]</scope>
    <source>
        <strain evidence="11 12">DSM 21332</strain>
    </source>
</reference>
<evidence type="ECO:0000313" key="11">
    <source>
        <dbReference type="EMBL" id="MCL2914533.1"/>
    </source>
</evidence>
<dbReference type="Pfam" id="PF08447">
    <property type="entry name" value="PAS_3"/>
    <property type="match status" value="1"/>
</dbReference>
<dbReference type="InterPro" id="IPR013655">
    <property type="entry name" value="PAS_fold_3"/>
</dbReference>
<dbReference type="InterPro" id="IPR003594">
    <property type="entry name" value="HATPase_dom"/>
</dbReference>
<dbReference type="PROSITE" id="PS50109">
    <property type="entry name" value="HIS_KIN"/>
    <property type="match status" value="1"/>
</dbReference>
<dbReference type="SMART" id="SM00388">
    <property type="entry name" value="HisKA"/>
    <property type="match status" value="1"/>
</dbReference>
<dbReference type="CDD" id="cd17546">
    <property type="entry name" value="REC_hyHK_CKI1_RcsC-like"/>
    <property type="match status" value="2"/>
</dbReference>
<feature type="domain" description="Response regulatory" evidence="8">
    <location>
        <begin position="1121"/>
        <end position="1237"/>
    </location>
</feature>
<dbReference type="InterPro" id="IPR001610">
    <property type="entry name" value="PAC"/>
</dbReference>
<dbReference type="PANTHER" id="PTHR45339:SF1">
    <property type="entry name" value="HYBRID SIGNAL TRANSDUCTION HISTIDINE KINASE J"/>
    <property type="match status" value="1"/>
</dbReference>
<dbReference type="Pfam" id="PF02518">
    <property type="entry name" value="HATPase_c"/>
    <property type="match status" value="1"/>
</dbReference>
<evidence type="ECO:0000259" key="7">
    <source>
        <dbReference type="PROSITE" id="PS50109"/>
    </source>
</evidence>
<dbReference type="SUPFAM" id="SSF47384">
    <property type="entry name" value="Homodimeric domain of signal transducing histidine kinase"/>
    <property type="match status" value="1"/>
</dbReference>
<dbReference type="CDD" id="cd00082">
    <property type="entry name" value="HisKA"/>
    <property type="match status" value="1"/>
</dbReference>
<keyword evidence="6" id="KW-0812">Transmembrane</keyword>
<dbReference type="EMBL" id="JAKIKT010000004">
    <property type="protein sequence ID" value="MCL2914533.1"/>
    <property type="molecule type" value="Genomic_DNA"/>
</dbReference>
<evidence type="ECO:0000259" key="8">
    <source>
        <dbReference type="PROSITE" id="PS50110"/>
    </source>
</evidence>
<protein>
    <recommendedName>
        <fullName evidence="2">histidine kinase</fullName>
        <ecNumber evidence="2">2.7.13.3</ecNumber>
    </recommendedName>
</protein>
<feature type="modified residue" description="4-aspartylphosphate" evidence="5">
    <location>
        <position position="1170"/>
    </location>
</feature>
<dbReference type="CDD" id="cd00130">
    <property type="entry name" value="PAS"/>
    <property type="match status" value="2"/>
</dbReference>
<dbReference type="InterPro" id="IPR003661">
    <property type="entry name" value="HisK_dim/P_dom"/>
</dbReference>
<feature type="domain" description="Response regulatory" evidence="8">
    <location>
        <begin position="967"/>
        <end position="1087"/>
    </location>
</feature>
<dbReference type="InterPro" id="IPR004358">
    <property type="entry name" value="Sig_transdc_His_kin-like_C"/>
</dbReference>
<feature type="transmembrane region" description="Helical" evidence="6">
    <location>
        <begin position="21"/>
        <end position="39"/>
    </location>
</feature>
<dbReference type="Pfam" id="PF08448">
    <property type="entry name" value="PAS_4"/>
    <property type="match status" value="1"/>
</dbReference>
<dbReference type="Pfam" id="PF00512">
    <property type="entry name" value="HisKA"/>
    <property type="match status" value="1"/>
</dbReference>
<dbReference type="SMART" id="SM00448">
    <property type="entry name" value="REC"/>
    <property type="match status" value="2"/>
</dbReference>
<dbReference type="PRINTS" id="PR00344">
    <property type="entry name" value="BCTRLSENSOR"/>
</dbReference>
<dbReference type="SUPFAM" id="SSF52172">
    <property type="entry name" value="CheY-like"/>
    <property type="match status" value="2"/>
</dbReference>
<evidence type="ECO:0000256" key="1">
    <source>
        <dbReference type="ARBA" id="ARBA00000085"/>
    </source>
</evidence>
<dbReference type="SMART" id="SM00086">
    <property type="entry name" value="PAC"/>
    <property type="match status" value="1"/>
</dbReference>
<dbReference type="SUPFAM" id="SSF55785">
    <property type="entry name" value="PYP-like sensor domain (PAS domain)"/>
    <property type="match status" value="2"/>
</dbReference>
<dbReference type="PROSITE" id="PS50113">
    <property type="entry name" value="PAC"/>
    <property type="match status" value="2"/>
</dbReference>
<organism evidence="11 12">
    <name type="scientific">Shewanella corallii</name>
    <dbReference type="NCBI Taxonomy" id="560080"/>
    <lineage>
        <taxon>Bacteria</taxon>
        <taxon>Pseudomonadati</taxon>
        <taxon>Pseudomonadota</taxon>
        <taxon>Gammaproteobacteria</taxon>
        <taxon>Alteromonadales</taxon>
        <taxon>Shewanellaceae</taxon>
        <taxon>Shewanella</taxon>
    </lineage>
</organism>
<keyword evidence="12" id="KW-1185">Reference proteome</keyword>
<comment type="caution">
    <text evidence="11">The sequence shown here is derived from an EMBL/GenBank/DDBJ whole genome shotgun (WGS) entry which is preliminary data.</text>
</comment>
<dbReference type="InterPro" id="IPR000700">
    <property type="entry name" value="PAS-assoc_C"/>
</dbReference>